<gene>
    <name evidence="2" type="ORF">NC653_030044</name>
</gene>
<comment type="caution">
    <text evidence="2">The sequence shown here is derived from an EMBL/GenBank/DDBJ whole genome shotgun (WGS) entry which is preliminary data.</text>
</comment>
<dbReference type="GO" id="GO:1990269">
    <property type="term" value="F:RNA polymerase II C-terminal domain phosphoserine binding"/>
    <property type="evidence" value="ECO:0007669"/>
    <property type="project" value="TreeGrafter"/>
</dbReference>
<dbReference type="Pfam" id="PF04004">
    <property type="entry name" value="Leo1"/>
    <property type="match status" value="2"/>
</dbReference>
<evidence type="ECO:0000256" key="1">
    <source>
        <dbReference type="SAM" id="MobiDB-lite"/>
    </source>
</evidence>
<dbReference type="Proteomes" id="UP001164929">
    <property type="component" value="Chromosome 12"/>
</dbReference>
<dbReference type="GO" id="GO:0006368">
    <property type="term" value="P:transcription elongation by RNA polymerase II"/>
    <property type="evidence" value="ECO:0007669"/>
    <property type="project" value="InterPro"/>
</dbReference>
<evidence type="ECO:0000313" key="3">
    <source>
        <dbReference type="Proteomes" id="UP001164929"/>
    </source>
</evidence>
<dbReference type="PANTHER" id="PTHR23146:SF0">
    <property type="entry name" value="RNA POLYMERASE-ASSOCIATED PROTEIN LEO1"/>
    <property type="match status" value="1"/>
</dbReference>
<feature type="compositionally biased region" description="Basic and acidic residues" evidence="1">
    <location>
        <begin position="231"/>
        <end position="242"/>
    </location>
</feature>
<feature type="compositionally biased region" description="Acidic residues" evidence="1">
    <location>
        <begin position="243"/>
        <end position="260"/>
    </location>
</feature>
<protein>
    <submittedName>
        <fullName evidence="2">Protein LEO</fullName>
    </submittedName>
</protein>
<dbReference type="GO" id="GO:0016593">
    <property type="term" value="C:Cdc73/Paf1 complex"/>
    <property type="evidence" value="ECO:0007669"/>
    <property type="project" value="InterPro"/>
</dbReference>
<dbReference type="EMBL" id="JAQIZT010000012">
    <property type="protein sequence ID" value="KAJ6978344.1"/>
    <property type="molecule type" value="Genomic_DNA"/>
</dbReference>
<accession>A0AAD6M4M7</accession>
<dbReference type="AlphaFoldDB" id="A0AAD6M4M7"/>
<organism evidence="2 3">
    <name type="scientific">Populus alba x Populus x berolinensis</name>
    <dbReference type="NCBI Taxonomy" id="444605"/>
    <lineage>
        <taxon>Eukaryota</taxon>
        <taxon>Viridiplantae</taxon>
        <taxon>Streptophyta</taxon>
        <taxon>Embryophyta</taxon>
        <taxon>Tracheophyta</taxon>
        <taxon>Spermatophyta</taxon>
        <taxon>Magnoliopsida</taxon>
        <taxon>eudicotyledons</taxon>
        <taxon>Gunneridae</taxon>
        <taxon>Pentapetalae</taxon>
        <taxon>rosids</taxon>
        <taxon>fabids</taxon>
        <taxon>Malpighiales</taxon>
        <taxon>Salicaceae</taxon>
        <taxon>Saliceae</taxon>
        <taxon>Populus</taxon>
    </lineage>
</organism>
<feature type="compositionally biased region" description="Acidic residues" evidence="1">
    <location>
        <begin position="218"/>
        <end position="230"/>
    </location>
</feature>
<name>A0AAD6M4M7_9ROSI</name>
<proteinExistence type="predicted"/>
<feature type="compositionally biased region" description="Basic and acidic residues" evidence="1">
    <location>
        <begin position="185"/>
        <end position="198"/>
    </location>
</feature>
<dbReference type="PANTHER" id="PTHR23146">
    <property type="entry name" value="LEO1 PROTEIN"/>
    <property type="match status" value="1"/>
</dbReference>
<evidence type="ECO:0000313" key="2">
    <source>
        <dbReference type="EMBL" id="KAJ6978344.1"/>
    </source>
</evidence>
<dbReference type="GO" id="GO:0032968">
    <property type="term" value="P:positive regulation of transcription elongation by RNA polymerase II"/>
    <property type="evidence" value="ECO:0007669"/>
    <property type="project" value="TreeGrafter"/>
</dbReference>
<feature type="region of interest" description="Disordered" evidence="1">
    <location>
        <begin position="185"/>
        <end position="260"/>
    </location>
</feature>
<sequence length="320" mass="37228">MPEVVVQGLNDQNLKLGEPQMNMIKVSNIMGIDPNQFDPKTYVEEKTFVTDESGAQKRIRLENNIVRWRTVKNPDGSNSSLLQSQGRILRKMRFMPSSLSSNSHRLLTALVDSRHRKAYKVKNCITDIDPEREKEEKEKAESQTIRANVLLKPKEGKDDEPDYYNSRRSRRFEEDLEVEARAEKRIMNAKKGQRDIPRKSSMSAVKSSKRPVDFSDSEREESEYETDGDEYERSPVHKRVDEPEHEYEEEEEEHYEEDIEVNGASEEEEVCESILLFCLYCLFHNHCGEVCLQIVNGPQNKLCAQNIIQYLFLLSLSFKV</sequence>
<reference evidence="2" key="1">
    <citation type="journal article" date="2023" name="Mol. Ecol. Resour.">
        <title>Chromosome-level genome assembly of a triploid poplar Populus alba 'Berolinensis'.</title>
        <authorList>
            <person name="Chen S."/>
            <person name="Yu Y."/>
            <person name="Wang X."/>
            <person name="Wang S."/>
            <person name="Zhang T."/>
            <person name="Zhou Y."/>
            <person name="He R."/>
            <person name="Meng N."/>
            <person name="Wang Y."/>
            <person name="Liu W."/>
            <person name="Liu Z."/>
            <person name="Liu J."/>
            <person name="Guo Q."/>
            <person name="Huang H."/>
            <person name="Sederoff R.R."/>
            <person name="Wang G."/>
            <person name="Qu G."/>
            <person name="Chen S."/>
        </authorList>
    </citation>
    <scope>NUCLEOTIDE SEQUENCE</scope>
    <source>
        <strain evidence="2">SC-2020</strain>
    </source>
</reference>
<dbReference type="InterPro" id="IPR007149">
    <property type="entry name" value="Leo1"/>
</dbReference>
<keyword evidence="3" id="KW-1185">Reference proteome</keyword>